<keyword evidence="9" id="KW-1185">Reference proteome</keyword>
<keyword evidence="1 6" id="KW-0645">Protease</keyword>
<dbReference type="PANTHER" id="PTHR22726">
    <property type="entry name" value="METALLOENDOPEPTIDASE OMA1"/>
    <property type="match status" value="1"/>
</dbReference>
<evidence type="ECO:0000256" key="4">
    <source>
        <dbReference type="ARBA" id="ARBA00022833"/>
    </source>
</evidence>
<proteinExistence type="inferred from homology"/>
<evidence type="ECO:0000313" key="9">
    <source>
        <dbReference type="Proteomes" id="UP000189800"/>
    </source>
</evidence>
<evidence type="ECO:0000256" key="6">
    <source>
        <dbReference type="RuleBase" id="RU003983"/>
    </source>
</evidence>
<dbReference type="Pfam" id="PF01435">
    <property type="entry name" value="Peptidase_M48"/>
    <property type="match status" value="1"/>
</dbReference>
<organism evidence="8 9">
    <name type="scientific">Moraxella pluranimalium</name>
    <dbReference type="NCBI Taxonomy" id="470453"/>
    <lineage>
        <taxon>Bacteria</taxon>
        <taxon>Pseudomonadati</taxon>
        <taxon>Pseudomonadota</taxon>
        <taxon>Gammaproteobacteria</taxon>
        <taxon>Moraxellales</taxon>
        <taxon>Moraxellaceae</taxon>
        <taxon>Moraxella</taxon>
    </lineage>
</organism>
<dbReference type="GO" id="GO:0046872">
    <property type="term" value="F:metal ion binding"/>
    <property type="evidence" value="ECO:0007669"/>
    <property type="project" value="UniProtKB-KW"/>
</dbReference>
<evidence type="ECO:0000256" key="2">
    <source>
        <dbReference type="ARBA" id="ARBA00022723"/>
    </source>
</evidence>
<dbReference type="RefSeq" id="WP_078254046.1">
    <property type="nucleotide sequence ID" value="NZ_MUYU01000012.1"/>
</dbReference>
<dbReference type="GO" id="GO:0051603">
    <property type="term" value="P:proteolysis involved in protein catabolic process"/>
    <property type="evidence" value="ECO:0007669"/>
    <property type="project" value="TreeGrafter"/>
</dbReference>
<dbReference type="InterPro" id="IPR051156">
    <property type="entry name" value="Mito/Outer_Membr_Metalloprot"/>
</dbReference>
<gene>
    <name evidence="8" type="ORF">B0680_05240</name>
</gene>
<name>A0A1T0CPL0_9GAMM</name>
<evidence type="ECO:0000256" key="3">
    <source>
        <dbReference type="ARBA" id="ARBA00022801"/>
    </source>
</evidence>
<dbReference type="Gene3D" id="3.30.2010.10">
    <property type="entry name" value="Metalloproteases ('zincins'), catalytic domain"/>
    <property type="match status" value="1"/>
</dbReference>
<dbReference type="CDD" id="cd07331">
    <property type="entry name" value="M48C_Oma1_like"/>
    <property type="match status" value="1"/>
</dbReference>
<evidence type="ECO:0000259" key="7">
    <source>
        <dbReference type="Pfam" id="PF01435"/>
    </source>
</evidence>
<comment type="similarity">
    <text evidence="6">Belongs to the peptidase M48 family.</text>
</comment>
<keyword evidence="4 6" id="KW-0862">Zinc</keyword>
<dbReference type="InterPro" id="IPR001915">
    <property type="entry name" value="Peptidase_M48"/>
</dbReference>
<reference evidence="8 9" key="1">
    <citation type="submission" date="2017-02" db="EMBL/GenBank/DDBJ databases">
        <title>Draft genome sequence of Moraxella pluranimalium CCUG 54913T type strain.</title>
        <authorList>
            <person name="Salva-Serra F."/>
            <person name="Engstrom-Jakobsson H."/>
            <person name="Thorell K."/>
            <person name="Jaen-Luchoro D."/>
            <person name="Gonzales-Siles L."/>
            <person name="Karlsson R."/>
            <person name="Yazdan S."/>
            <person name="Boulund F."/>
            <person name="Johnning A."/>
            <person name="Engstrand L."/>
            <person name="Kristiansson E."/>
            <person name="Moore E."/>
        </authorList>
    </citation>
    <scope>NUCLEOTIDE SEQUENCE [LARGE SCALE GENOMIC DNA]</scope>
    <source>
        <strain evidence="8 9">CCUG 54913</strain>
    </source>
</reference>
<feature type="domain" description="Peptidase M48" evidence="7">
    <location>
        <begin position="77"/>
        <end position="259"/>
    </location>
</feature>
<evidence type="ECO:0000313" key="8">
    <source>
        <dbReference type="EMBL" id="OOS24189.1"/>
    </source>
</evidence>
<keyword evidence="3 6" id="KW-0378">Hydrolase</keyword>
<accession>A0A1T0CPL0</accession>
<dbReference type="EMBL" id="MUYU01000012">
    <property type="protein sequence ID" value="OOS24189.1"/>
    <property type="molecule type" value="Genomic_DNA"/>
</dbReference>
<protein>
    <submittedName>
        <fullName evidence="8">Peptidase M48</fullName>
    </submittedName>
</protein>
<evidence type="ECO:0000256" key="5">
    <source>
        <dbReference type="ARBA" id="ARBA00023049"/>
    </source>
</evidence>
<sequence>MKALKHSLFAMTVAAATIAPITGCSSTTQAGAVGADRKQLLLVSSSEILQLSNQAYRETLAEARSKGTLDVDYSQVNRLKRISQKLIPHTTIYRPDANAWNWEVHAIKDDTINAYVMPGGKIVFYSGIIERLKLNDAEIAAIMGHEMAHALREHSREKMSRQMATSGVLGIAASALGLSSGQAQLVGLAGQLGLDLPHSRTQEAEADKMGLELMARAGYNPNAAVTLWQKMEAADRGSIPQFLSTHPSSANRIKNLQELVPTVEPLYQAAKKRS</sequence>
<dbReference type="OrthoDB" id="9810445at2"/>
<comment type="cofactor">
    <cofactor evidence="6">
        <name>Zn(2+)</name>
        <dbReference type="ChEBI" id="CHEBI:29105"/>
    </cofactor>
    <text evidence="6">Binds 1 zinc ion per subunit.</text>
</comment>
<evidence type="ECO:0000256" key="1">
    <source>
        <dbReference type="ARBA" id="ARBA00022670"/>
    </source>
</evidence>
<dbReference type="Proteomes" id="UP000189800">
    <property type="component" value="Unassembled WGS sequence"/>
</dbReference>
<dbReference type="GO" id="GO:0004222">
    <property type="term" value="F:metalloendopeptidase activity"/>
    <property type="evidence" value="ECO:0007669"/>
    <property type="project" value="InterPro"/>
</dbReference>
<comment type="caution">
    <text evidence="8">The sequence shown here is derived from an EMBL/GenBank/DDBJ whole genome shotgun (WGS) entry which is preliminary data.</text>
</comment>
<keyword evidence="5 6" id="KW-0482">Metalloprotease</keyword>
<dbReference type="AlphaFoldDB" id="A0A1T0CPL0"/>
<dbReference type="GO" id="GO:0016020">
    <property type="term" value="C:membrane"/>
    <property type="evidence" value="ECO:0007669"/>
    <property type="project" value="TreeGrafter"/>
</dbReference>
<dbReference type="PANTHER" id="PTHR22726:SF1">
    <property type="entry name" value="METALLOENDOPEPTIDASE OMA1, MITOCHONDRIAL"/>
    <property type="match status" value="1"/>
</dbReference>
<keyword evidence="2" id="KW-0479">Metal-binding</keyword>
<dbReference type="STRING" id="470453.B0680_05240"/>